<proteinExistence type="inferred from homology"/>
<keyword evidence="4 6" id="KW-0067">ATP-binding</keyword>
<dbReference type="GO" id="GO:0022857">
    <property type="term" value="F:transmembrane transporter activity"/>
    <property type="evidence" value="ECO:0007669"/>
    <property type="project" value="UniProtKB-ARBA"/>
</dbReference>
<dbReference type="GO" id="GO:0098796">
    <property type="term" value="C:membrane protein complex"/>
    <property type="evidence" value="ECO:0007669"/>
    <property type="project" value="UniProtKB-ARBA"/>
</dbReference>
<evidence type="ECO:0000256" key="3">
    <source>
        <dbReference type="ARBA" id="ARBA00022741"/>
    </source>
</evidence>
<dbReference type="EMBL" id="FWWR01000011">
    <property type="protein sequence ID" value="SMB90816.1"/>
    <property type="molecule type" value="Genomic_DNA"/>
</dbReference>
<dbReference type="AlphaFoldDB" id="A0A1W1VBY8"/>
<dbReference type="InterPro" id="IPR003593">
    <property type="entry name" value="AAA+_ATPase"/>
</dbReference>
<dbReference type="RefSeq" id="WP_084231241.1">
    <property type="nucleotide sequence ID" value="NZ_FWWR01000011.1"/>
</dbReference>
<evidence type="ECO:0000313" key="7">
    <source>
        <dbReference type="Proteomes" id="UP000192368"/>
    </source>
</evidence>
<evidence type="ECO:0000259" key="5">
    <source>
        <dbReference type="PROSITE" id="PS50893"/>
    </source>
</evidence>
<accession>A0A1W1VBY8</accession>
<organism evidence="6 7">
    <name type="scientific">Peptoniphilus asaccharolyticus DSM 20463</name>
    <dbReference type="NCBI Taxonomy" id="573058"/>
    <lineage>
        <taxon>Bacteria</taxon>
        <taxon>Bacillati</taxon>
        <taxon>Bacillota</taxon>
        <taxon>Tissierellia</taxon>
        <taxon>Tissierellales</taxon>
        <taxon>Peptoniphilaceae</taxon>
        <taxon>Peptoniphilus</taxon>
    </lineage>
</organism>
<dbReference type="InterPro" id="IPR003439">
    <property type="entry name" value="ABC_transporter-like_ATP-bd"/>
</dbReference>
<dbReference type="OrthoDB" id="9802264at2"/>
<keyword evidence="2" id="KW-0813">Transport</keyword>
<dbReference type="PANTHER" id="PTHR42798">
    <property type="entry name" value="LIPOPROTEIN-RELEASING SYSTEM ATP-BINDING PROTEIN LOLD"/>
    <property type="match status" value="1"/>
</dbReference>
<dbReference type="Pfam" id="PF00005">
    <property type="entry name" value="ABC_tran"/>
    <property type="match status" value="1"/>
</dbReference>
<comment type="similarity">
    <text evidence="1">Belongs to the ABC transporter superfamily.</text>
</comment>
<evidence type="ECO:0000256" key="1">
    <source>
        <dbReference type="ARBA" id="ARBA00005417"/>
    </source>
</evidence>
<dbReference type="InterPro" id="IPR017911">
    <property type="entry name" value="MacB-like_ATP-bd"/>
</dbReference>
<dbReference type="GO" id="GO:0005524">
    <property type="term" value="F:ATP binding"/>
    <property type="evidence" value="ECO:0007669"/>
    <property type="project" value="UniProtKB-KW"/>
</dbReference>
<dbReference type="InterPro" id="IPR027417">
    <property type="entry name" value="P-loop_NTPase"/>
</dbReference>
<gene>
    <name evidence="6" type="ORF">SAMN00017477_1695</name>
</gene>
<dbReference type="PROSITE" id="PS50893">
    <property type="entry name" value="ABC_TRANSPORTER_2"/>
    <property type="match status" value="1"/>
</dbReference>
<evidence type="ECO:0000256" key="4">
    <source>
        <dbReference type="ARBA" id="ARBA00022840"/>
    </source>
</evidence>
<sequence length="230" mass="26066">MNEIIKVENLCKSYGQGEKGIYCQKVLYNLNLDIYDNDFIAIMGPSGSGKSTLLKIIGLIDNNIDSGEVLFFGKSIRKITFSEVAKLRKNKIGYVFQDFKILPSINILDNIILPSLIAKKSPEESKNKALKYLEEFGLYNIYNKYSYEISGGELQRVAIIRSLMNDPGVIFADEPTGNLDSANTEQIIRMLKYLNDNFGKTIVIVTHNSEFTKYVRNVYILKEGKLSLSY</sequence>
<protein>
    <submittedName>
        <fullName evidence="6">Putative ABC transport system ATP-binding protein</fullName>
    </submittedName>
</protein>
<evidence type="ECO:0000313" key="6">
    <source>
        <dbReference type="EMBL" id="SMB90816.1"/>
    </source>
</evidence>
<dbReference type="FunFam" id="3.40.50.300:FF:000032">
    <property type="entry name" value="Export ABC transporter ATP-binding protein"/>
    <property type="match status" value="1"/>
</dbReference>
<dbReference type="PROSITE" id="PS00211">
    <property type="entry name" value="ABC_TRANSPORTER_1"/>
    <property type="match status" value="1"/>
</dbReference>
<evidence type="ECO:0000256" key="2">
    <source>
        <dbReference type="ARBA" id="ARBA00022448"/>
    </source>
</evidence>
<dbReference type="Proteomes" id="UP000192368">
    <property type="component" value="Unassembled WGS sequence"/>
</dbReference>
<keyword evidence="7" id="KW-1185">Reference proteome</keyword>
<dbReference type="STRING" id="573058.SAMN00017477_1695"/>
<dbReference type="InterPro" id="IPR017871">
    <property type="entry name" value="ABC_transporter-like_CS"/>
</dbReference>
<feature type="domain" description="ABC transporter" evidence="5">
    <location>
        <begin position="5"/>
        <end position="230"/>
    </location>
</feature>
<dbReference type="CDD" id="cd03255">
    <property type="entry name" value="ABC_MJ0796_LolCDE_FtsE"/>
    <property type="match status" value="1"/>
</dbReference>
<name>A0A1W1VBY8_PEPAS</name>
<dbReference type="SUPFAM" id="SSF52540">
    <property type="entry name" value="P-loop containing nucleoside triphosphate hydrolases"/>
    <property type="match status" value="1"/>
</dbReference>
<dbReference type="PANTHER" id="PTHR42798:SF7">
    <property type="entry name" value="ALPHA-D-RIBOSE 1-METHYLPHOSPHONATE 5-TRIPHOSPHATE SYNTHASE SUBUNIT PHNL"/>
    <property type="match status" value="1"/>
</dbReference>
<dbReference type="Gene3D" id="3.40.50.300">
    <property type="entry name" value="P-loop containing nucleotide triphosphate hydrolases"/>
    <property type="match status" value="1"/>
</dbReference>
<dbReference type="SMART" id="SM00382">
    <property type="entry name" value="AAA"/>
    <property type="match status" value="1"/>
</dbReference>
<reference evidence="7" key="1">
    <citation type="submission" date="2017-04" db="EMBL/GenBank/DDBJ databases">
        <authorList>
            <person name="Varghese N."/>
            <person name="Submissions S."/>
        </authorList>
    </citation>
    <scope>NUCLEOTIDE SEQUENCE [LARGE SCALE GENOMIC DNA]</scope>
    <source>
        <strain evidence="7">DSM 20463</strain>
    </source>
</reference>
<dbReference type="GO" id="GO:0016887">
    <property type="term" value="F:ATP hydrolysis activity"/>
    <property type="evidence" value="ECO:0007669"/>
    <property type="project" value="InterPro"/>
</dbReference>
<keyword evidence="3" id="KW-0547">Nucleotide-binding</keyword>